<dbReference type="AlphaFoldDB" id="A0A0M3IFD3"/>
<name>A0A0M3IFD3_ASCLU</name>
<evidence type="ECO:0000313" key="2">
    <source>
        <dbReference type="Proteomes" id="UP000036681"/>
    </source>
</evidence>
<reference evidence="3" key="1">
    <citation type="submission" date="2017-02" db="UniProtKB">
        <authorList>
            <consortium name="WormBaseParasite"/>
        </authorList>
    </citation>
    <scope>IDENTIFICATION</scope>
</reference>
<accession>A0A0M3IFD3</accession>
<dbReference type="WBParaSite" id="ALUE_0001691101-mRNA-1">
    <property type="protein sequence ID" value="ALUE_0001691101-mRNA-1"/>
    <property type="gene ID" value="ALUE_0001691101"/>
</dbReference>
<sequence length="119" mass="14102">LQYITAVAFFYYTPLLISQIIAQKDCVAFFAALIIFFRFLGIVQFCRVSRPDQSQYSIPTITCSETVSFRDLIRICDLLFPNRKHLEPIVDRVFERFVSQVIYKVLFRSHFFRFLGNKK</sequence>
<feature type="transmembrane region" description="Helical" evidence="1">
    <location>
        <begin position="26"/>
        <end position="45"/>
    </location>
</feature>
<keyword evidence="1" id="KW-0472">Membrane</keyword>
<evidence type="ECO:0000313" key="3">
    <source>
        <dbReference type="WBParaSite" id="ALUE_0001691101-mRNA-1"/>
    </source>
</evidence>
<proteinExistence type="predicted"/>
<keyword evidence="1" id="KW-1133">Transmembrane helix</keyword>
<dbReference type="Proteomes" id="UP000036681">
    <property type="component" value="Unplaced"/>
</dbReference>
<evidence type="ECO:0000256" key="1">
    <source>
        <dbReference type="SAM" id="Phobius"/>
    </source>
</evidence>
<keyword evidence="2" id="KW-1185">Reference proteome</keyword>
<protein>
    <submittedName>
        <fullName evidence="3">Piezo_RRas_bdg domain-containing protein</fullName>
    </submittedName>
</protein>
<organism evidence="2 3">
    <name type="scientific">Ascaris lumbricoides</name>
    <name type="common">Giant roundworm</name>
    <dbReference type="NCBI Taxonomy" id="6252"/>
    <lineage>
        <taxon>Eukaryota</taxon>
        <taxon>Metazoa</taxon>
        <taxon>Ecdysozoa</taxon>
        <taxon>Nematoda</taxon>
        <taxon>Chromadorea</taxon>
        <taxon>Rhabditida</taxon>
        <taxon>Spirurina</taxon>
        <taxon>Ascaridomorpha</taxon>
        <taxon>Ascaridoidea</taxon>
        <taxon>Ascarididae</taxon>
        <taxon>Ascaris</taxon>
    </lineage>
</organism>
<keyword evidence="1" id="KW-0812">Transmembrane</keyword>